<dbReference type="PANTHER" id="PTHR35890:SF3">
    <property type="entry name" value="ECOTIN"/>
    <property type="match status" value="1"/>
</dbReference>
<dbReference type="RefSeq" id="WP_060240906.1">
    <property type="nucleotide sequence ID" value="NZ_LPJR01000024.1"/>
</dbReference>
<reference evidence="3 4" key="1">
    <citation type="submission" date="2015-11" db="EMBL/GenBank/DDBJ databases">
        <title>Expanding the genomic diversity of Burkholderia species for the development of highly accurate diagnostics.</title>
        <authorList>
            <person name="Sahl J."/>
            <person name="Keim P."/>
            <person name="Wagner D."/>
        </authorList>
    </citation>
    <scope>NUCLEOTIDE SEQUENCE [LARGE SCALE GENOMIC DNA]</scope>
    <source>
        <strain evidence="3 4">MSMB368WGS</strain>
    </source>
</reference>
<evidence type="ECO:0000256" key="2">
    <source>
        <dbReference type="SAM" id="SignalP"/>
    </source>
</evidence>
<dbReference type="SUPFAM" id="SSF49772">
    <property type="entry name" value="Ecotin, trypsin inhibitor"/>
    <property type="match status" value="1"/>
</dbReference>
<evidence type="ECO:0000256" key="1">
    <source>
        <dbReference type="ARBA" id="ARBA00010558"/>
    </source>
</evidence>
<comment type="similarity">
    <text evidence="1">Belongs to the protease inhibitor I11 (ecotin) family.</text>
</comment>
<dbReference type="Pfam" id="PF03974">
    <property type="entry name" value="Ecotin"/>
    <property type="match status" value="1"/>
</dbReference>
<dbReference type="Gene3D" id="2.60.40.550">
    <property type="entry name" value="Ecotin"/>
    <property type="match status" value="1"/>
</dbReference>
<dbReference type="PANTHER" id="PTHR35890">
    <property type="match status" value="1"/>
</dbReference>
<dbReference type="Gene3D" id="4.10.1230.10">
    <property type="entry name" value="Ecotin, trypsin inhibitor"/>
    <property type="match status" value="1"/>
</dbReference>
<dbReference type="OrthoDB" id="997196at2"/>
<evidence type="ECO:0000313" key="3">
    <source>
        <dbReference type="EMBL" id="KWF31399.1"/>
    </source>
</evidence>
<dbReference type="Proteomes" id="UP000062912">
    <property type="component" value="Unassembled WGS sequence"/>
</dbReference>
<dbReference type="PROSITE" id="PS51257">
    <property type="entry name" value="PROKAR_LIPOPROTEIN"/>
    <property type="match status" value="1"/>
</dbReference>
<feature type="signal peptide" evidence="2">
    <location>
        <begin position="1"/>
        <end position="20"/>
    </location>
</feature>
<name>A0A132EJE5_9BURK</name>
<dbReference type="PIRSF" id="PIRSF006865">
    <property type="entry name" value="Prot_inh_ecotin"/>
    <property type="match status" value="1"/>
</dbReference>
<dbReference type="EMBL" id="LPJR01000024">
    <property type="protein sequence ID" value="KWF31399.1"/>
    <property type="molecule type" value="Genomic_DNA"/>
</dbReference>
<dbReference type="NCBIfam" id="NF002987">
    <property type="entry name" value="PRK03719.1"/>
    <property type="match status" value="1"/>
</dbReference>
<dbReference type="InterPro" id="IPR005658">
    <property type="entry name" value="Prot_inh_ecotin"/>
</dbReference>
<protein>
    <submittedName>
        <fullName evidence="3">Ecotin</fullName>
    </submittedName>
</protein>
<feature type="chain" id="PRO_5007290858" evidence="2">
    <location>
        <begin position="21"/>
        <end position="165"/>
    </location>
</feature>
<organism evidence="3 4">
    <name type="scientific">Burkholderia pseudomultivorans</name>
    <dbReference type="NCBI Taxonomy" id="1207504"/>
    <lineage>
        <taxon>Bacteria</taxon>
        <taxon>Pseudomonadati</taxon>
        <taxon>Pseudomonadota</taxon>
        <taxon>Betaproteobacteria</taxon>
        <taxon>Burkholderiales</taxon>
        <taxon>Burkholderiaceae</taxon>
        <taxon>Burkholderia</taxon>
        <taxon>Burkholderia cepacia complex</taxon>
    </lineage>
</organism>
<accession>A0A132EJE5</accession>
<comment type="caution">
    <text evidence="3">The sequence shown here is derived from an EMBL/GenBank/DDBJ whole genome shotgun (WGS) entry which is preliminary data.</text>
</comment>
<dbReference type="GO" id="GO:0004867">
    <property type="term" value="F:serine-type endopeptidase inhibitor activity"/>
    <property type="evidence" value="ECO:0007669"/>
    <property type="project" value="InterPro"/>
</dbReference>
<gene>
    <name evidence="3" type="ORF">WT56_11885</name>
</gene>
<dbReference type="InterPro" id="IPR036198">
    <property type="entry name" value="Ecotin_sf"/>
</dbReference>
<proteinExistence type="inferred from homology"/>
<keyword evidence="2" id="KW-0732">Signal</keyword>
<dbReference type="AlphaFoldDB" id="A0A132EJE5"/>
<sequence>MKFAIRAALAAFCVTTAACAAGPASAPAVPAESIKMFPQPTAGQQRVVIALPALENEGDARVELMIGKTLQTDCNQQWFGGELTAEEVKGWGYTYYRLADVKGPASTLMACPGQAPQQRFVQVRGGDQLLRYNSRLPLVVYVPEGFEVRYRVWNASKEVREGVRQ</sequence>
<evidence type="ECO:0000313" key="4">
    <source>
        <dbReference type="Proteomes" id="UP000062912"/>
    </source>
</evidence>
<dbReference type="InterPro" id="IPR027438">
    <property type="entry name" value="Ecotin_C"/>
</dbReference>